<feature type="compositionally biased region" description="Polar residues" evidence="9">
    <location>
        <begin position="45"/>
        <end position="61"/>
    </location>
</feature>
<evidence type="ECO:0000256" key="5">
    <source>
        <dbReference type="ARBA" id="ARBA00023237"/>
    </source>
</evidence>
<comment type="similarity">
    <text evidence="7">Belongs to the LptM family.</text>
</comment>
<accession>A0AAU7Q9I8</accession>
<evidence type="ECO:0000256" key="3">
    <source>
        <dbReference type="ARBA" id="ARBA00023136"/>
    </source>
</evidence>
<evidence type="ECO:0000256" key="1">
    <source>
        <dbReference type="ARBA" id="ARBA00004459"/>
    </source>
</evidence>
<keyword evidence="5" id="KW-0998">Cell outer membrane</keyword>
<keyword evidence="3" id="KW-0472">Membrane</keyword>
<comment type="subcellular location">
    <subcellularLocation>
        <location evidence="1">Cell outer membrane</location>
        <topology evidence="1">Lipid-anchor</topology>
    </subcellularLocation>
</comment>
<keyword evidence="4" id="KW-0564">Palmitate</keyword>
<evidence type="ECO:0000256" key="8">
    <source>
        <dbReference type="ARBA" id="ARBA00049730"/>
    </source>
</evidence>
<dbReference type="InterPro" id="IPR032831">
    <property type="entry name" value="LptM_cons"/>
</dbReference>
<evidence type="ECO:0000256" key="4">
    <source>
        <dbReference type="ARBA" id="ARBA00023139"/>
    </source>
</evidence>
<dbReference type="AlphaFoldDB" id="A0AAU7Q9I8"/>
<evidence type="ECO:0000256" key="7">
    <source>
        <dbReference type="ARBA" id="ARBA00049647"/>
    </source>
</evidence>
<proteinExistence type="inferred from homology"/>
<gene>
    <name evidence="10" type="ORF">ABK905_24845</name>
</gene>
<dbReference type="NCBIfam" id="NF047847">
    <property type="entry name" value="SS_mature_LptM"/>
    <property type="match status" value="1"/>
</dbReference>
<name>A0AAU7Q9I8_9GAMM</name>
<sequence length="73" mass="7784">MNRMKRQLRSLITAFLVLGLYGCGLKGPLYMPPPPKNKPAPTHKLTSTDTSTQSPVQSADPGSNAPHGDSIVP</sequence>
<keyword evidence="2" id="KW-0732">Signal</keyword>
<dbReference type="PROSITE" id="PS51257">
    <property type="entry name" value="PROKAR_LIPOPROTEIN"/>
    <property type="match status" value="1"/>
</dbReference>
<protein>
    <recommendedName>
        <fullName evidence="8">LPS-assembly lipoprotein LptM</fullName>
    </recommendedName>
</protein>
<feature type="region of interest" description="Disordered" evidence="9">
    <location>
        <begin position="28"/>
        <end position="73"/>
    </location>
</feature>
<reference evidence="10" key="1">
    <citation type="submission" date="2024-06" db="EMBL/GenBank/DDBJ databases">
        <authorList>
            <person name="Coelho C."/>
            <person name="Bento M."/>
            <person name="Garcia E."/>
            <person name="Camelo A."/>
            <person name="Brandao I."/>
            <person name="Espirito Santo C."/>
            <person name="Trovao J."/>
            <person name="Verissimo A."/>
            <person name="Costa J."/>
            <person name="Tiago I."/>
        </authorList>
    </citation>
    <scope>NUCLEOTIDE SEQUENCE</scope>
    <source>
        <strain evidence="10">KWT182</strain>
    </source>
</reference>
<dbReference type="EMBL" id="CP157947">
    <property type="protein sequence ID" value="XBS69551.1"/>
    <property type="molecule type" value="Genomic_DNA"/>
</dbReference>
<evidence type="ECO:0000256" key="9">
    <source>
        <dbReference type="SAM" id="MobiDB-lite"/>
    </source>
</evidence>
<evidence type="ECO:0000313" key="10">
    <source>
        <dbReference type="EMBL" id="XBS69551.1"/>
    </source>
</evidence>
<evidence type="ECO:0000256" key="2">
    <source>
        <dbReference type="ARBA" id="ARBA00022729"/>
    </source>
</evidence>
<organism evidence="10">
    <name type="scientific">Acerihabitans sp. KWT182</name>
    <dbReference type="NCBI Taxonomy" id="3157919"/>
    <lineage>
        <taxon>Bacteria</taxon>
        <taxon>Pseudomonadati</taxon>
        <taxon>Pseudomonadota</taxon>
        <taxon>Gammaproteobacteria</taxon>
        <taxon>Enterobacterales</taxon>
        <taxon>Pectobacteriaceae</taxon>
        <taxon>Acerihabitans</taxon>
    </lineage>
</organism>
<keyword evidence="6 10" id="KW-0449">Lipoprotein</keyword>
<evidence type="ECO:0000256" key="6">
    <source>
        <dbReference type="ARBA" id="ARBA00023288"/>
    </source>
</evidence>